<dbReference type="Proteomes" id="UP000198642">
    <property type="component" value="Unassembled WGS sequence"/>
</dbReference>
<name>A0A1I0XLJ2_9BACI</name>
<evidence type="ECO:0000313" key="2">
    <source>
        <dbReference type="EMBL" id="SFB01925.1"/>
    </source>
</evidence>
<dbReference type="OrthoDB" id="8400810at2"/>
<reference evidence="2 3" key="1">
    <citation type="submission" date="2016-10" db="EMBL/GenBank/DDBJ databases">
        <authorList>
            <person name="de Groot N.N."/>
        </authorList>
    </citation>
    <scope>NUCLEOTIDE SEQUENCE [LARGE SCALE GENOMIC DNA]</scope>
    <source>
        <strain evidence="2 3">CGMCC 1.3702</strain>
    </source>
</reference>
<gene>
    <name evidence="2" type="ORF">SAMN04488072_105173</name>
</gene>
<keyword evidence="1" id="KW-1133">Transmembrane helix</keyword>
<keyword evidence="3" id="KW-1185">Reference proteome</keyword>
<organism evidence="2 3">
    <name type="scientific">Lentibacillus halodurans</name>
    <dbReference type="NCBI Taxonomy" id="237679"/>
    <lineage>
        <taxon>Bacteria</taxon>
        <taxon>Bacillati</taxon>
        <taxon>Bacillota</taxon>
        <taxon>Bacilli</taxon>
        <taxon>Bacillales</taxon>
        <taxon>Bacillaceae</taxon>
        <taxon>Lentibacillus</taxon>
    </lineage>
</organism>
<feature type="transmembrane region" description="Helical" evidence="1">
    <location>
        <begin position="21"/>
        <end position="42"/>
    </location>
</feature>
<dbReference type="Pfam" id="PF13618">
    <property type="entry name" value="Gluconate_2-dh3"/>
    <property type="match status" value="1"/>
</dbReference>
<keyword evidence="1" id="KW-0812">Transmembrane</keyword>
<dbReference type="InterPro" id="IPR027056">
    <property type="entry name" value="Gluconate_2DH_su3"/>
</dbReference>
<dbReference type="InterPro" id="IPR019546">
    <property type="entry name" value="TAT_signal_bac_arc"/>
</dbReference>
<protein>
    <submittedName>
        <fullName evidence="2">Gluconate 2-dehydrogenase gamma chain</fullName>
    </submittedName>
</protein>
<evidence type="ECO:0000256" key="1">
    <source>
        <dbReference type="SAM" id="Phobius"/>
    </source>
</evidence>
<dbReference type="RefSeq" id="WP_090236202.1">
    <property type="nucleotide sequence ID" value="NZ_FOJW01000005.1"/>
</dbReference>
<dbReference type="EMBL" id="FOJW01000005">
    <property type="protein sequence ID" value="SFB01925.1"/>
    <property type="molecule type" value="Genomic_DNA"/>
</dbReference>
<dbReference type="NCBIfam" id="TIGR01409">
    <property type="entry name" value="TAT_signal_seq"/>
    <property type="match status" value="1"/>
</dbReference>
<dbReference type="AlphaFoldDB" id="A0A1I0XLJ2"/>
<evidence type="ECO:0000313" key="3">
    <source>
        <dbReference type="Proteomes" id="UP000198642"/>
    </source>
</evidence>
<sequence length="248" mass="27946">MANESNGKDLSRRRFLKNSGYAAGGVIGGGILGSIFGMNFGGEPEPSTTIVQQTNPHHALMYFTREKDFEILSAATERIFPEDENGPGAIQLGVPYFIDHQLAGAYGNNDREYMQGPFFPGSDFQGYQTRLKRHEIFMEGILAIDRESNKEYNTSFTDLDGEQQDAILQKFENSDVKMKGVKSGEFFQLLSTATLAGAYADPLYSGNVDMEGWKMKEYPGHQMSYINEIENEEFIEIEPQSLRRQHEH</sequence>
<dbReference type="STRING" id="237679.SAMN04488072_105173"/>
<keyword evidence="1" id="KW-0472">Membrane</keyword>
<accession>A0A1I0XLJ2</accession>
<proteinExistence type="predicted"/>